<keyword evidence="1" id="KW-0472">Membrane</keyword>
<dbReference type="AlphaFoldDB" id="A0A1I8A4V8"/>
<name>A0A1I8A4V8_9BILA</name>
<sequence length="553" mass="61980">MHSLSYGDGRIPPTVIRLLEKAKRVTALLLLATVVFIHQATTNPDLVSLPMRISENAFMAGYVTETFQDTGSLKNLLRELYLRRKDVGKVYDFIGEELKKSGVDVYRQDYNSSLPQYKEFSGTTLYGIVPSLRSPSVESMILAVKVDSEAYESIAVALALASYAREQVYWARNIIFLFVDNEVAMEAWLSSYHGMRHAYIDFKSIEKHAGAIIGGVVIDFRGFSSKGHLNVKFNMMNGRLPNLDLMNVVSRLSQKHDLVLTIYNRTNEFDPLETAAIGVVSQAFDELQGIHSVFGDYGIQVLGMETRGPLKNKDHLHNILRLTRLNEGVLRALNNVLEKLHQSYFMYILLGTERFLSIAYFMIPIGLMFVPLLLLAIQTWINLKTFSVSPVFLIAHVVGFGLAVGAAPLFSRAYSSEMLLYISAALLLPFALLVKSSDDQLETLRFIVYLEGALVGPCLSLLNFGLGFIISVGIVLSNLMITYITRKPFSLLKSAALLCMHPIGFLIYFNRLDYIAYTYMMHNSALLPILCAFAIPYWNLLVYVDLKAPAVQA</sequence>
<keyword evidence="1" id="KW-0812">Transmembrane</keyword>
<dbReference type="WBParaSite" id="L893_g32880.t1">
    <property type="protein sequence ID" value="L893_g32880.t1"/>
    <property type="gene ID" value="L893_g32880"/>
</dbReference>
<dbReference type="PANTHER" id="PTHR13304:SF0">
    <property type="entry name" value="GLYCOSYLPHOSPHATIDYLINOSITOL ANCHOR ATTACHMENT 1 PROTEIN"/>
    <property type="match status" value="1"/>
</dbReference>
<feature type="transmembrane region" description="Helical" evidence="1">
    <location>
        <begin position="355"/>
        <end position="381"/>
    </location>
</feature>
<protein>
    <submittedName>
        <fullName evidence="3">Glycosylphosphatidylinositol anchor attachment 1 protein</fullName>
    </submittedName>
</protein>
<dbReference type="PANTHER" id="PTHR13304">
    <property type="entry name" value="GLYCOSYLPHOSPHATIDYLINOSITOL ANCHOR ATTACHMENT 1 PROTEIN"/>
    <property type="match status" value="1"/>
</dbReference>
<dbReference type="Proteomes" id="UP000095287">
    <property type="component" value="Unplaced"/>
</dbReference>
<feature type="transmembrane region" description="Helical" evidence="1">
    <location>
        <begin position="393"/>
        <end position="411"/>
    </location>
</feature>
<organism evidence="2 3">
    <name type="scientific">Steinernema glaseri</name>
    <dbReference type="NCBI Taxonomy" id="37863"/>
    <lineage>
        <taxon>Eukaryota</taxon>
        <taxon>Metazoa</taxon>
        <taxon>Ecdysozoa</taxon>
        <taxon>Nematoda</taxon>
        <taxon>Chromadorea</taxon>
        <taxon>Rhabditida</taxon>
        <taxon>Tylenchina</taxon>
        <taxon>Panagrolaimomorpha</taxon>
        <taxon>Strongyloidoidea</taxon>
        <taxon>Steinernematidae</taxon>
        <taxon>Steinernema</taxon>
    </lineage>
</organism>
<reference evidence="3" key="1">
    <citation type="submission" date="2016-11" db="UniProtKB">
        <authorList>
            <consortium name="WormBaseParasite"/>
        </authorList>
    </citation>
    <scope>IDENTIFICATION</scope>
</reference>
<keyword evidence="1" id="KW-1133">Transmembrane helix</keyword>
<feature type="transmembrane region" description="Helical" evidence="1">
    <location>
        <begin position="525"/>
        <end position="544"/>
    </location>
</feature>
<evidence type="ECO:0000256" key="1">
    <source>
        <dbReference type="SAM" id="Phobius"/>
    </source>
</evidence>
<keyword evidence="2" id="KW-1185">Reference proteome</keyword>
<feature type="transmembrane region" description="Helical" evidence="1">
    <location>
        <begin position="491"/>
        <end position="509"/>
    </location>
</feature>
<feature type="transmembrane region" description="Helical" evidence="1">
    <location>
        <begin position="454"/>
        <end position="479"/>
    </location>
</feature>
<proteinExistence type="predicted"/>
<dbReference type="GO" id="GO:0016255">
    <property type="term" value="P:attachment of GPI anchor to protein"/>
    <property type="evidence" value="ECO:0007669"/>
    <property type="project" value="TreeGrafter"/>
</dbReference>
<dbReference type="InterPro" id="IPR007246">
    <property type="entry name" value="Gaa1"/>
</dbReference>
<evidence type="ECO:0000313" key="2">
    <source>
        <dbReference type="Proteomes" id="UP000095287"/>
    </source>
</evidence>
<accession>A0A1I8A4V8</accession>
<dbReference type="Pfam" id="PF04114">
    <property type="entry name" value="Gaa1"/>
    <property type="match status" value="1"/>
</dbReference>
<dbReference type="GO" id="GO:0042765">
    <property type="term" value="C:GPI-anchor transamidase complex"/>
    <property type="evidence" value="ECO:0007669"/>
    <property type="project" value="InterPro"/>
</dbReference>
<evidence type="ECO:0000313" key="3">
    <source>
        <dbReference type="WBParaSite" id="L893_g32880.t1"/>
    </source>
</evidence>